<accession>A0A835R5Q9</accession>
<sequence>MFGLLQIGSVRFGCLVERFRLVTSPVGRPVANSCATRKSRLVHGGDIKSPVMEARRKRRDWERKREQEAVDRQRCEMMTIPS</sequence>
<gene>
    <name evidence="1" type="ORF">HPP92_008988</name>
</gene>
<proteinExistence type="predicted"/>
<evidence type="ECO:0000313" key="2">
    <source>
        <dbReference type="Proteomes" id="UP000636800"/>
    </source>
</evidence>
<dbReference type="OrthoDB" id="10249433at2759"/>
<protein>
    <submittedName>
        <fullName evidence="1">Uncharacterized protein</fullName>
    </submittedName>
</protein>
<organism evidence="1 2">
    <name type="scientific">Vanilla planifolia</name>
    <name type="common">Vanilla</name>
    <dbReference type="NCBI Taxonomy" id="51239"/>
    <lineage>
        <taxon>Eukaryota</taxon>
        <taxon>Viridiplantae</taxon>
        <taxon>Streptophyta</taxon>
        <taxon>Embryophyta</taxon>
        <taxon>Tracheophyta</taxon>
        <taxon>Spermatophyta</taxon>
        <taxon>Magnoliopsida</taxon>
        <taxon>Liliopsida</taxon>
        <taxon>Asparagales</taxon>
        <taxon>Orchidaceae</taxon>
        <taxon>Vanilloideae</taxon>
        <taxon>Vanilleae</taxon>
        <taxon>Vanilla</taxon>
    </lineage>
</organism>
<comment type="caution">
    <text evidence="1">The sequence shown here is derived from an EMBL/GenBank/DDBJ whole genome shotgun (WGS) entry which is preliminary data.</text>
</comment>
<dbReference type="Proteomes" id="UP000636800">
    <property type="component" value="Unassembled WGS sequence"/>
</dbReference>
<evidence type="ECO:0000313" key="1">
    <source>
        <dbReference type="EMBL" id="KAG0484909.1"/>
    </source>
</evidence>
<name>A0A835R5Q9_VANPL</name>
<dbReference type="EMBL" id="JADCNL010000004">
    <property type="protein sequence ID" value="KAG0484909.1"/>
    <property type="molecule type" value="Genomic_DNA"/>
</dbReference>
<dbReference type="AlphaFoldDB" id="A0A835R5Q9"/>
<reference evidence="1 2" key="1">
    <citation type="journal article" date="2020" name="Nat. Food">
        <title>A phased Vanilla planifolia genome enables genetic improvement of flavour and production.</title>
        <authorList>
            <person name="Hasing T."/>
            <person name="Tang H."/>
            <person name="Brym M."/>
            <person name="Khazi F."/>
            <person name="Huang T."/>
            <person name="Chambers A.H."/>
        </authorList>
    </citation>
    <scope>NUCLEOTIDE SEQUENCE [LARGE SCALE GENOMIC DNA]</scope>
    <source>
        <tissue evidence="1">Leaf</tissue>
    </source>
</reference>
<keyword evidence="2" id="KW-1185">Reference proteome</keyword>